<evidence type="ECO:0000313" key="2">
    <source>
        <dbReference type="EMBL" id="EDW38987.1"/>
    </source>
</evidence>
<dbReference type="AlphaFoldDB" id="B4GPA4"/>
<reference evidence="2 3" key="1">
    <citation type="journal article" date="2007" name="Nature">
        <title>Evolution of genes and genomes on the Drosophila phylogeny.</title>
        <authorList>
            <consortium name="Drosophila 12 Genomes Consortium"/>
            <person name="Clark A.G."/>
            <person name="Eisen M.B."/>
            <person name="Smith D.R."/>
            <person name="Bergman C.M."/>
            <person name="Oliver B."/>
            <person name="Markow T.A."/>
            <person name="Kaufman T.C."/>
            <person name="Kellis M."/>
            <person name="Gelbart W."/>
            <person name="Iyer V.N."/>
            <person name="Pollard D.A."/>
            <person name="Sackton T.B."/>
            <person name="Larracuente A.M."/>
            <person name="Singh N.D."/>
            <person name="Abad J.P."/>
            <person name="Abt D.N."/>
            <person name="Adryan B."/>
            <person name="Aguade M."/>
            <person name="Akashi H."/>
            <person name="Anderson W.W."/>
            <person name="Aquadro C.F."/>
            <person name="Ardell D.H."/>
            <person name="Arguello R."/>
            <person name="Artieri C.G."/>
            <person name="Barbash D.A."/>
            <person name="Barker D."/>
            <person name="Barsanti P."/>
            <person name="Batterham P."/>
            <person name="Batzoglou S."/>
            <person name="Begun D."/>
            <person name="Bhutkar A."/>
            <person name="Blanco E."/>
            <person name="Bosak S.A."/>
            <person name="Bradley R.K."/>
            <person name="Brand A.D."/>
            <person name="Brent M.R."/>
            <person name="Brooks A.N."/>
            <person name="Brown R.H."/>
            <person name="Butlin R.K."/>
            <person name="Caggese C."/>
            <person name="Calvi B.R."/>
            <person name="Bernardo de Carvalho A."/>
            <person name="Caspi A."/>
            <person name="Castrezana S."/>
            <person name="Celniker S.E."/>
            <person name="Chang J.L."/>
            <person name="Chapple C."/>
            <person name="Chatterji S."/>
            <person name="Chinwalla A."/>
            <person name="Civetta A."/>
            <person name="Clifton S.W."/>
            <person name="Comeron J.M."/>
            <person name="Costello J.C."/>
            <person name="Coyne J.A."/>
            <person name="Daub J."/>
            <person name="David R.G."/>
            <person name="Delcher A.L."/>
            <person name="Delehaunty K."/>
            <person name="Do C.B."/>
            <person name="Ebling H."/>
            <person name="Edwards K."/>
            <person name="Eickbush T."/>
            <person name="Evans J.D."/>
            <person name="Filipski A."/>
            <person name="Findeiss S."/>
            <person name="Freyhult E."/>
            <person name="Fulton L."/>
            <person name="Fulton R."/>
            <person name="Garcia A.C."/>
            <person name="Gardiner A."/>
            <person name="Garfield D.A."/>
            <person name="Garvin B.E."/>
            <person name="Gibson G."/>
            <person name="Gilbert D."/>
            <person name="Gnerre S."/>
            <person name="Godfrey J."/>
            <person name="Good R."/>
            <person name="Gotea V."/>
            <person name="Gravely B."/>
            <person name="Greenberg A.J."/>
            <person name="Griffiths-Jones S."/>
            <person name="Gross S."/>
            <person name="Guigo R."/>
            <person name="Gustafson E.A."/>
            <person name="Haerty W."/>
            <person name="Hahn M.W."/>
            <person name="Halligan D.L."/>
            <person name="Halpern A.L."/>
            <person name="Halter G.M."/>
            <person name="Han M.V."/>
            <person name="Heger A."/>
            <person name="Hillier L."/>
            <person name="Hinrichs A.S."/>
            <person name="Holmes I."/>
            <person name="Hoskins R.A."/>
            <person name="Hubisz M.J."/>
            <person name="Hultmark D."/>
            <person name="Huntley M.A."/>
            <person name="Jaffe D.B."/>
            <person name="Jagadeeshan S."/>
            <person name="Jeck W.R."/>
            <person name="Johnson J."/>
            <person name="Jones C.D."/>
            <person name="Jordan W.C."/>
            <person name="Karpen G.H."/>
            <person name="Kataoka E."/>
            <person name="Keightley P.D."/>
            <person name="Kheradpour P."/>
            <person name="Kirkness E.F."/>
            <person name="Koerich L.B."/>
            <person name="Kristiansen K."/>
            <person name="Kudrna D."/>
            <person name="Kulathinal R.J."/>
            <person name="Kumar S."/>
            <person name="Kwok R."/>
            <person name="Lander E."/>
            <person name="Langley C.H."/>
            <person name="Lapoint R."/>
            <person name="Lazzaro B.P."/>
            <person name="Lee S.J."/>
            <person name="Levesque L."/>
            <person name="Li R."/>
            <person name="Lin C.F."/>
            <person name="Lin M.F."/>
            <person name="Lindblad-Toh K."/>
            <person name="Llopart A."/>
            <person name="Long M."/>
            <person name="Low L."/>
            <person name="Lozovsky E."/>
            <person name="Lu J."/>
            <person name="Luo M."/>
            <person name="Machado C.A."/>
            <person name="Makalowski W."/>
            <person name="Marzo M."/>
            <person name="Matsuda M."/>
            <person name="Matzkin L."/>
            <person name="McAllister B."/>
            <person name="McBride C.S."/>
            <person name="McKernan B."/>
            <person name="McKernan K."/>
            <person name="Mendez-Lago M."/>
            <person name="Minx P."/>
            <person name="Mollenhauer M.U."/>
            <person name="Montooth K."/>
            <person name="Mount S.M."/>
            <person name="Mu X."/>
            <person name="Myers E."/>
            <person name="Negre B."/>
            <person name="Newfeld S."/>
            <person name="Nielsen R."/>
            <person name="Noor M.A."/>
            <person name="O'Grady P."/>
            <person name="Pachter L."/>
            <person name="Papaceit M."/>
            <person name="Parisi M.J."/>
            <person name="Parisi M."/>
            <person name="Parts L."/>
            <person name="Pedersen J.S."/>
            <person name="Pesole G."/>
            <person name="Phillippy A.M."/>
            <person name="Ponting C.P."/>
            <person name="Pop M."/>
            <person name="Porcelli D."/>
            <person name="Powell J.R."/>
            <person name="Prohaska S."/>
            <person name="Pruitt K."/>
            <person name="Puig M."/>
            <person name="Quesneville H."/>
            <person name="Ram K.R."/>
            <person name="Rand D."/>
            <person name="Rasmussen M.D."/>
            <person name="Reed L.K."/>
            <person name="Reenan R."/>
            <person name="Reily A."/>
            <person name="Remington K.A."/>
            <person name="Rieger T.T."/>
            <person name="Ritchie M.G."/>
            <person name="Robin C."/>
            <person name="Rogers Y.H."/>
            <person name="Rohde C."/>
            <person name="Rozas J."/>
            <person name="Rubenfield M.J."/>
            <person name="Ruiz A."/>
            <person name="Russo S."/>
            <person name="Salzberg S.L."/>
            <person name="Sanchez-Gracia A."/>
            <person name="Saranga D.J."/>
            <person name="Sato H."/>
            <person name="Schaeffer S.W."/>
            <person name="Schatz M.C."/>
            <person name="Schlenke T."/>
            <person name="Schwartz R."/>
            <person name="Segarra C."/>
            <person name="Singh R.S."/>
            <person name="Sirot L."/>
            <person name="Sirota M."/>
            <person name="Sisneros N.B."/>
            <person name="Smith C.D."/>
            <person name="Smith T.F."/>
            <person name="Spieth J."/>
            <person name="Stage D.E."/>
            <person name="Stark A."/>
            <person name="Stephan W."/>
            <person name="Strausberg R.L."/>
            <person name="Strempel S."/>
            <person name="Sturgill D."/>
            <person name="Sutton G."/>
            <person name="Sutton G.G."/>
            <person name="Tao W."/>
            <person name="Teichmann S."/>
            <person name="Tobari Y.N."/>
            <person name="Tomimura Y."/>
            <person name="Tsolas J.M."/>
            <person name="Valente V.L."/>
            <person name="Venter E."/>
            <person name="Venter J.C."/>
            <person name="Vicario S."/>
            <person name="Vieira F.G."/>
            <person name="Vilella A.J."/>
            <person name="Villasante A."/>
            <person name="Walenz B."/>
            <person name="Wang J."/>
            <person name="Wasserman M."/>
            <person name="Watts T."/>
            <person name="Wilson D."/>
            <person name="Wilson R.K."/>
            <person name="Wing R.A."/>
            <person name="Wolfner M.F."/>
            <person name="Wong A."/>
            <person name="Wong G.K."/>
            <person name="Wu C.I."/>
            <person name="Wu G."/>
            <person name="Yamamoto D."/>
            <person name="Yang H.P."/>
            <person name="Yang S.P."/>
            <person name="Yorke J.A."/>
            <person name="Yoshida K."/>
            <person name="Zdobnov E."/>
            <person name="Zhang P."/>
            <person name="Zhang Y."/>
            <person name="Zimin A.V."/>
            <person name="Baldwin J."/>
            <person name="Abdouelleil A."/>
            <person name="Abdulkadir J."/>
            <person name="Abebe A."/>
            <person name="Abera B."/>
            <person name="Abreu J."/>
            <person name="Acer S.C."/>
            <person name="Aftuck L."/>
            <person name="Alexander A."/>
            <person name="An P."/>
            <person name="Anderson E."/>
            <person name="Anderson S."/>
            <person name="Arachi H."/>
            <person name="Azer M."/>
            <person name="Bachantsang P."/>
            <person name="Barry A."/>
            <person name="Bayul T."/>
            <person name="Berlin A."/>
            <person name="Bessette D."/>
            <person name="Bloom T."/>
            <person name="Blye J."/>
            <person name="Boguslavskiy L."/>
            <person name="Bonnet C."/>
            <person name="Boukhgalter B."/>
            <person name="Bourzgui I."/>
            <person name="Brown A."/>
            <person name="Cahill P."/>
            <person name="Channer S."/>
            <person name="Cheshatsang Y."/>
            <person name="Chuda L."/>
            <person name="Citroen M."/>
            <person name="Collymore A."/>
            <person name="Cooke P."/>
            <person name="Costello M."/>
            <person name="D'Aco K."/>
            <person name="Daza R."/>
            <person name="De Haan G."/>
            <person name="DeGray S."/>
            <person name="DeMaso C."/>
            <person name="Dhargay N."/>
            <person name="Dooley K."/>
            <person name="Dooley E."/>
            <person name="Doricent M."/>
            <person name="Dorje P."/>
            <person name="Dorjee K."/>
            <person name="Dupes A."/>
            <person name="Elong R."/>
            <person name="Falk J."/>
            <person name="Farina A."/>
            <person name="Faro S."/>
            <person name="Ferguson D."/>
            <person name="Fisher S."/>
            <person name="Foley C.D."/>
            <person name="Franke A."/>
            <person name="Friedrich D."/>
            <person name="Gadbois L."/>
            <person name="Gearin G."/>
            <person name="Gearin C.R."/>
            <person name="Giannoukos G."/>
            <person name="Goode T."/>
            <person name="Graham J."/>
            <person name="Grandbois E."/>
            <person name="Grewal S."/>
            <person name="Gyaltsen K."/>
            <person name="Hafez N."/>
            <person name="Hagos B."/>
            <person name="Hall J."/>
            <person name="Henson C."/>
            <person name="Hollinger A."/>
            <person name="Honan T."/>
            <person name="Huard M.D."/>
            <person name="Hughes L."/>
            <person name="Hurhula B."/>
            <person name="Husby M.E."/>
            <person name="Kamat A."/>
            <person name="Kanga B."/>
            <person name="Kashin S."/>
            <person name="Khazanovich D."/>
            <person name="Kisner P."/>
            <person name="Lance K."/>
            <person name="Lara M."/>
            <person name="Lee W."/>
            <person name="Lennon N."/>
            <person name="Letendre F."/>
            <person name="LeVine R."/>
            <person name="Lipovsky A."/>
            <person name="Liu X."/>
            <person name="Liu J."/>
            <person name="Liu S."/>
            <person name="Lokyitsang T."/>
            <person name="Lokyitsang Y."/>
            <person name="Lubonja R."/>
            <person name="Lui A."/>
            <person name="MacDonald P."/>
            <person name="Magnisalis V."/>
            <person name="Maru K."/>
            <person name="Matthews C."/>
            <person name="McCusker W."/>
            <person name="McDonough S."/>
            <person name="Mehta T."/>
            <person name="Meldrim J."/>
            <person name="Meneus L."/>
            <person name="Mihai O."/>
            <person name="Mihalev A."/>
            <person name="Mihova T."/>
            <person name="Mittelman R."/>
            <person name="Mlenga V."/>
            <person name="Montmayeur A."/>
            <person name="Mulrain L."/>
            <person name="Navidi A."/>
            <person name="Naylor J."/>
            <person name="Negash T."/>
            <person name="Nguyen T."/>
            <person name="Nguyen N."/>
            <person name="Nicol R."/>
            <person name="Norbu C."/>
            <person name="Norbu N."/>
            <person name="Novod N."/>
            <person name="O'Neill B."/>
            <person name="Osman S."/>
            <person name="Markiewicz E."/>
            <person name="Oyono O.L."/>
            <person name="Patti C."/>
            <person name="Phunkhang P."/>
            <person name="Pierre F."/>
            <person name="Priest M."/>
            <person name="Raghuraman S."/>
            <person name="Rege F."/>
            <person name="Reyes R."/>
            <person name="Rise C."/>
            <person name="Rogov P."/>
            <person name="Ross K."/>
            <person name="Ryan E."/>
            <person name="Settipalli S."/>
            <person name="Shea T."/>
            <person name="Sherpa N."/>
            <person name="Shi L."/>
            <person name="Shih D."/>
            <person name="Sparrow T."/>
            <person name="Spaulding J."/>
            <person name="Stalker J."/>
            <person name="Stange-Thomann N."/>
            <person name="Stavropoulos S."/>
            <person name="Stone C."/>
            <person name="Strader C."/>
            <person name="Tesfaye S."/>
            <person name="Thomson T."/>
            <person name="Thoulutsang Y."/>
            <person name="Thoulutsang D."/>
            <person name="Topham K."/>
            <person name="Topping I."/>
            <person name="Tsamla T."/>
            <person name="Vassiliev H."/>
            <person name="Vo A."/>
            <person name="Wangchuk T."/>
            <person name="Wangdi T."/>
            <person name="Weiand M."/>
            <person name="Wilkinson J."/>
            <person name="Wilson A."/>
            <person name="Yadav S."/>
            <person name="Young G."/>
            <person name="Yu Q."/>
            <person name="Zembek L."/>
            <person name="Zhong D."/>
            <person name="Zimmer A."/>
            <person name="Zwirko Z."/>
            <person name="Jaffe D.B."/>
            <person name="Alvarez P."/>
            <person name="Brockman W."/>
            <person name="Butler J."/>
            <person name="Chin C."/>
            <person name="Gnerre S."/>
            <person name="Grabherr M."/>
            <person name="Kleber M."/>
            <person name="Mauceli E."/>
            <person name="MacCallum I."/>
        </authorList>
    </citation>
    <scope>NUCLEOTIDE SEQUENCE [LARGE SCALE GENOMIC DNA]</scope>
    <source>
        <strain evidence="3">MSH-3 / Tucson 14011-0111.49</strain>
    </source>
</reference>
<feature type="region of interest" description="Disordered" evidence="1">
    <location>
        <begin position="1"/>
        <end position="22"/>
    </location>
</feature>
<gene>
    <name evidence="2" type="primary">Dper\GL13646</name>
    <name evidence="2" type="ORF">Dper_GL13646</name>
</gene>
<sequence length="61" mass="6959">MQPKTVGRRRQSSELLKEVEHQTEMQEYVDKCLTQSEAHSPDQSVVCSKGGTPEKVRRSEV</sequence>
<protein>
    <submittedName>
        <fullName evidence="2">GL13646</fullName>
    </submittedName>
</protein>
<feature type="compositionally biased region" description="Basic residues" evidence="1">
    <location>
        <begin position="1"/>
        <end position="10"/>
    </location>
</feature>
<feature type="region of interest" description="Disordered" evidence="1">
    <location>
        <begin position="36"/>
        <end position="61"/>
    </location>
</feature>
<accession>B4GPA4</accession>
<proteinExistence type="predicted"/>
<dbReference type="HOGENOM" id="CLU_2925053_0_0_1"/>
<feature type="compositionally biased region" description="Polar residues" evidence="1">
    <location>
        <begin position="36"/>
        <end position="46"/>
    </location>
</feature>
<dbReference type="Proteomes" id="UP000008744">
    <property type="component" value="Unassembled WGS sequence"/>
</dbReference>
<feature type="compositionally biased region" description="Basic and acidic residues" evidence="1">
    <location>
        <begin position="52"/>
        <end position="61"/>
    </location>
</feature>
<feature type="compositionally biased region" description="Basic and acidic residues" evidence="1">
    <location>
        <begin position="11"/>
        <end position="22"/>
    </location>
</feature>
<name>B4GPA4_DROPE</name>
<dbReference type="EMBL" id="CH479186">
    <property type="protein sequence ID" value="EDW38987.1"/>
    <property type="molecule type" value="Genomic_DNA"/>
</dbReference>
<keyword evidence="3" id="KW-1185">Reference proteome</keyword>
<evidence type="ECO:0000256" key="1">
    <source>
        <dbReference type="SAM" id="MobiDB-lite"/>
    </source>
</evidence>
<evidence type="ECO:0000313" key="3">
    <source>
        <dbReference type="Proteomes" id="UP000008744"/>
    </source>
</evidence>
<organism evidence="3">
    <name type="scientific">Drosophila persimilis</name>
    <name type="common">Fruit fly</name>
    <dbReference type="NCBI Taxonomy" id="7234"/>
    <lineage>
        <taxon>Eukaryota</taxon>
        <taxon>Metazoa</taxon>
        <taxon>Ecdysozoa</taxon>
        <taxon>Arthropoda</taxon>
        <taxon>Hexapoda</taxon>
        <taxon>Insecta</taxon>
        <taxon>Pterygota</taxon>
        <taxon>Neoptera</taxon>
        <taxon>Endopterygota</taxon>
        <taxon>Diptera</taxon>
        <taxon>Brachycera</taxon>
        <taxon>Muscomorpha</taxon>
        <taxon>Ephydroidea</taxon>
        <taxon>Drosophilidae</taxon>
        <taxon>Drosophila</taxon>
        <taxon>Sophophora</taxon>
    </lineage>
</organism>